<name>A0A7D6CQF8_9EURY</name>
<gene>
    <name evidence="2" type="ORF">HYG81_16025</name>
</gene>
<organism evidence="2 3">
    <name type="scientific">Natrinema zhouii</name>
    <dbReference type="NCBI Taxonomy" id="1710539"/>
    <lineage>
        <taxon>Archaea</taxon>
        <taxon>Methanobacteriati</taxon>
        <taxon>Methanobacteriota</taxon>
        <taxon>Stenosarchaea group</taxon>
        <taxon>Halobacteria</taxon>
        <taxon>Halobacteriales</taxon>
        <taxon>Natrialbaceae</taxon>
        <taxon>Natrinema</taxon>
    </lineage>
</organism>
<sequence>MAGDNPAREPIVSEGPYAVVDSSSDDTETYRLVVLDDDATETESADGIPVDDATVDDLAAAVERLRGRLSDTNDSPESVELTCHECGKSWTYTGSDEYASCPNCEAAVPLEGIGP</sequence>
<protein>
    <submittedName>
        <fullName evidence="2">Uncharacterized protein</fullName>
    </submittedName>
</protein>
<accession>A0A7D6CQF8</accession>
<evidence type="ECO:0000313" key="3">
    <source>
        <dbReference type="Proteomes" id="UP000510869"/>
    </source>
</evidence>
<dbReference type="AlphaFoldDB" id="A0A7D6CQF8"/>
<dbReference type="KEGG" id="nay:HYG81_16025"/>
<evidence type="ECO:0000313" key="2">
    <source>
        <dbReference type="EMBL" id="QLK25570.1"/>
    </source>
</evidence>
<dbReference type="Proteomes" id="UP000510869">
    <property type="component" value="Chromosome"/>
</dbReference>
<evidence type="ECO:0000256" key="1">
    <source>
        <dbReference type="SAM" id="MobiDB-lite"/>
    </source>
</evidence>
<keyword evidence="3" id="KW-1185">Reference proteome</keyword>
<dbReference type="OrthoDB" id="174464at2157"/>
<feature type="region of interest" description="Disordered" evidence="1">
    <location>
        <begin position="1"/>
        <end position="24"/>
    </location>
</feature>
<proteinExistence type="predicted"/>
<dbReference type="GeneID" id="56144744"/>
<reference evidence="2 3" key="1">
    <citation type="submission" date="2020-07" db="EMBL/GenBank/DDBJ databases">
        <title>Natrinema (YPL30) sp. nov. and Haloterrigena xxxxxx (YPL8) sp. nov., isolated from a salt mine.</title>
        <authorList>
            <person name="Cui H."/>
        </authorList>
    </citation>
    <scope>NUCLEOTIDE SEQUENCE [LARGE SCALE GENOMIC DNA]</scope>
    <source>
        <strain evidence="2 3">YPL13</strain>
    </source>
</reference>
<dbReference type="EMBL" id="CP059154">
    <property type="protein sequence ID" value="QLK25570.1"/>
    <property type="molecule type" value="Genomic_DNA"/>
</dbReference>
<dbReference type="RefSeq" id="WP_180840759.1">
    <property type="nucleotide sequence ID" value="NZ_CP059154.1"/>
</dbReference>